<dbReference type="FunFam" id="2.70.40.10:FF:000002">
    <property type="entry name" value="dUTP diphosphatase"/>
    <property type="match status" value="1"/>
</dbReference>
<feature type="binding site" evidence="7">
    <location>
        <position position="92"/>
    </location>
    <ligand>
        <name>substrate</name>
    </ligand>
</feature>
<evidence type="ECO:0000259" key="8">
    <source>
        <dbReference type="Pfam" id="PF00692"/>
    </source>
</evidence>
<evidence type="ECO:0000256" key="2">
    <source>
        <dbReference type="ARBA" id="ARBA00022723"/>
    </source>
</evidence>
<dbReference type="NCBIfam" id="NF001862">
    <property type="entry name" value="PRK00601.1"/>
    <property type="match status" value="1"/>
</dbReference>
<dbReference type="InterPro" id="IPR033704">
    <property type="entry name" value="dUTPase_trimeric"/>
</dbReference>
<keyword evidence="10" id="KW-1185">Reference proteome</keyword>
<dbReference type="GO" id="GO:0004170">
    <property type="term" value="F:dUTP diphosphatase activity"/>
    <property type="evidence" value="ECO:0007669"/>
    <property type="project" value="UniProtKB-UniRule"/>
</dbReference>
<dbReference type="EMBL" id="CP118166">
    <property type="protein sequence ID" value="WDI32872.1"/>
    <property type="molecule type" value="Genomic_DNA"/>
</dbReference>
<keyword evidence="4 7" id="KW-0460">Magnesium</keyword>
<evidence type="ECO:0000256" key="6">
    <source>
        <dbReference type="ARBA" id="ARBA00047686"/>
    </source>
</evidence>
<proteinExistence type="inferred from homology"/>
<protein>
    <recommendedName>
        <fullName evidence="7">Deoxyuridine 5'-triphosphate nucleotidohydrolase</fullName>
        <shortName evidence="7">dUTPase</shortName>
        <ecNumber evidence="7">3.6.1.23</ecNumber>
    </recommendedName>
    <alternativeName>
        <fullName evidence="7">dUTP pyrophosphatase</fullName>
    </alternativeName>
</protein>
<evidence type="ECO:0000256" key="5">
    <source>
        <dbReference type="ARBA" id="ARBA00023080"/>
    </source>
</evidence>
<dbReference type="HAMAP" id="MF_00116">
    <property type="entry name" value="dUTPase_bact"/>
    <property type="match status" value="1"/>
</dbReference>
<evidence type="ECO:0000256" key="1">
    <source>
        <dbReference type="ARBA" id="ARBA00006581"/>
    </source>
</evidence>
<dbReference type="InterPro" id="IPR036157">
    <property type="entry name" value="dUTPase-like_sf"/>
</dbReference>
<dbReference type="PANTHER" id="PTHR11241">
    <property type="entry name" value="DEOXYURIDINE 5'-TRIPHOSPHATE NUCLEOTIDOHYDROLASE"/>
    <property type="match status" value="1"/>
</dbReference>
<evidence type="ECO:0000313" key="9">
    <source>
        <dbReference type="EMBL" id="WDI32872.1"/>
    </source>
</evidence>
<keyword evidence="3 7" id="KW-0378">Hydrolase</keyword>
<keyword evidence="5 7" id="KW-0546">Nucleotide metabolism</keyword>
<gene>
    <name evidence="7 9" type="primary">dut</name>
    <name evidence="9" type="ORF">PUV54_06635</name>
</gene>
<comment type="pathway">
    <text evidence="7">Pyrimidine metabolism; dUMP biosynthesis; dUMP from dCTP (dUTP route): step 2/2.</text>
</comment>
<comment type="catalytic activity">
    <reaction evidence="6 7">
        <text>dUTP + H2O = dUMP + diphosphate + H(+)</text>
        <dbReference type="Rhea" id="RHEA:10248"/>
        <dbReference type="ChEBI" id="CHEBI:15377"/>
        <dbReference type="ChEBI" id="CHEBI:15378"/>
        <dbReference type="ChEBI" id="CHEBI:33019"/>
        <dbReference type="ChEBI" id="CHEBI:61555"/>
        <dbReference type="ChEBI" id="CHEBI:246422"/>
        <dbReference type="EC" id="3.6.1.23"/>
    </reaction>
</comment>
<reference evidence="9" key="1">
    <citation type="submission" date="2023-02" db="EMBL/GenBank/DDBJ databases">
        <title>Genome sequence of Hyphococcus flavus.</title>
        <authorList>
            <person name="Rong J.-C."/>
            <person name="Zhao Q."/>
            <person name="Yi M."/>
            <person name="Wu J.-Y."/>
        </authorList>
    </citation>
    <scope>NUCLEOTIDE SEQUENCE</scope>
    <source>
        <strain evidence="9">MCCC 1K03223</strain>
    </source>
</reference>
<comment type="function">
    <text evidence="7">This enzyme is involved in nucleotide metabolism: it produces dUMP, the immediate precursor of thymidine nucleotides and it decreases the intracellular concentration of dUTP so that uracil cannot be incorporated into DNA.</text>
</comment>
<dbReference type="NCBIfam" id="TIGR00576">
    <property type="entry name" value="dut"/>
    <property type="match status" value="1"/>
</dbReference>
<dbReference type="Gene3D" id="2.70.40.10">
    <property type="match status" value="1"/>
</dbReference>
<dbReference type="GO" id="GO:0046081">
    <property type="term" value="P:dUTP catabolic process"/>
    <property type="evidence" value="ECO:0007669"/>
    <property type="project" value="InterPro"/>
</dbReference>
<dbReference type="Pfam" id="PF00692">
    <property type="entry name" value="dUTPase"/>
    <property type="match status" value="1"/>
</dbReference>
<comment type="similarity">
    <text evidence="1 7">Belongs to the dUTPase family.</text>
</comment>
<dbReference type="InterPro" id="IPR029054">
    <property type="entry name" value="dUTPase-like"/>
</dbReference>
<name>A0AAE9ZHT6_9PROT</name>
<dbReference type="CDD" id="cd07557">
    <property type="entry name" value="trimeric_dUTPase"/>
    <property type="match status" value="1"/>
</dbReference>
<organism evidence="9 10">
    <name type="scientific">Hyphococcus flavus</name>
    <dbReference type="NCBI Taxonomy" id="1866326"/>
    <lineage>
        <taxon>Bacteria</taxon>
        <taxon>Pseudomonadati</taxon>
        <taxon>Pseudomonadota</taxon>
        <taxon>Alphaproteobacteria</taxon>
        <taxon>Parvularculales</taxon>
        <taxon>Parvularculaceae</taxon>
        <taxon>Hyphococcus</taxon>
    </lineage>
</organism>
<dbReference type="InterPro" id="IPR008181">
    <property type="entry name" value="dUTPase"/>
</dbReference>
<dbReference type="GO" id="GO:0006226">
    <property type="term" value="P:dUMP biosynthetic process"/>
    <property type="evidence" value="ECO:0007669"/>
    <property type="project" value="UniProtKB-UniRule"/>
</dbReference>
<keyword evidence="2 7" id="KW-0479">Metal-binding</keyword>
<evidence type="ECO:0000256" key="3">
    <source>
        <dbReference type="ARBA" id="ARBA00022801"/>
    </source>
</evidence>
<feature type="domain" description="dUTPase-like" evidence="8">
    <location>
        <begin position="28"/>
        <end position="158"/>
    </location>
</feature>
<dbReference type="AlphaFoldDB" id="A0AAE9ZHT6"/>
<dbReference type="PANTHER" id="PTHR11241:SF0">
    <property type="entry name" value="DEOXYURIDINE 5'-TRIPHOSPHATE NUCLEOTIDOHYDROLASE"/>
    <property type="match status" value="1"/>
</dbReference>
<feature type="binding site" evidence="7">
    <location>
        <begin position="96"/>
        <end position="98"/>
    </location>
    <ligand>
        <name>substrate</name>
    </ligand>
</feature>
<dbReference type="Proteomes" id="UP001214043">
    <property type="component" value="Chromosome"/>
</dbReference>
<comment type="cofactor">
    <cofactor evidence="7">
        <name>Mg(2+)</name>
        <dbReference type="ChEBI" id="CHEBI:18420"/>
    </cofactor>
</comment>
<sequence length="159" mass="17062">MSATALKPDAQPELTVRIKRLAHGKDLDLPRYETALAAGCDVRAAVTEPVTVKPGERFMTPTGIAIAMPPGWEAQMRPRSGLAAKHGISCVNAPGTIDADYRGELRVILINHGTEDFVINRGDRIGQMVFAPVFQAVFEEVDELDETTRGSGGFGSTGK</sequence>
<evidence type="ECO:0000256" key="4">
    <source>
        <dbReference type="ARBA" id="ARBA00022842"/>
    </source>
</evidence>
<dbReference type="RefSeq" id="WP_274494823.1">
    <property type="nucleotide sequence ID" value="NZ_CP118166.1"/>
</dbReference>
<comment type="caution">
    <text evidence="7">Lacks conserved residue(s) required for the propagation of feature annotation.</text>
</comment>
<evidence type="ECO:0000313" key="10">
    <source>
        <dbReference type="Proteomes" id="UP001214043"/>
    </source>
</evidence>
<dbReference type="GO" id="GO:0000287">
    <property type="term" value="F:magnesium ion binding"/>
    <property type="evidence" value="ECO:0007669"/>
    <property type="project" value="UniProtKB-UniRule"/>
</dbReference>
<accession>A0AAE9ZHT6</accession>
<dbReference type="SUPFAM" id="SSF51283">
    <property type="entry name" value="dUTPase-like"/>
    <property type="match status" value="1"/>
</dbReference>
<dbReference type="KEGG" id="hfl:PUV54_06635"/>
<evidence type="ECO:0000256" key="7">
    <source>
        <dbReference type="HAMAP-Rule" id="MF_00116"/>
    </source>
</evidence>
<feature type="binding site" evidence="7">
    <location>
        <begin position="79"/>
        <end position="81"/>
    </location>
    <ligand>
        <name>substrate</name>
    </ligand>
</feature>
<dbReference type="EC" id="3.6.1.23" evidence="7"/>